<gene>
    <name evidence="1" type="ORF">SAMN04487948_1279</name>
</gene>
<organism evidence="1 2">
    <name type="scientific">Halogranum amylolyticum</name>
    <dbReference type="NCBI Taxonomy" id="660520"/>
    <lineage>
        <taxon>Archaea</taxon>
        <taxon>Methanobacteriati</taxon>
        <taxon>Methanobacteriota</taxon>
        <taxon>Stenosarchaea group</taxon>
        <taxon>Halobacteria</taxon>
        <taxon>Halobacteriales</taxon>
        <taxon>Haloferacaceae</taxon>
    </lineage>
</organism>
<sequence length="93" mass="9572">MVSGKGVGGAVLSLVLILVVVGTAFDYPILAEIALESAPLFGVEIIRPTGMLADFADLAQTKGPAGFVGTFAFSFGATLAIGKSSQRVWNRIS</sequence>
<dbReference type="RefSeq" id="WP_139246778.1">
    <property type="nucleotide sequence ID" value="NZ_FODV01000027.1"/>
</dbReference>
<dbReference type="AlphaFoldDB" id="A0A1H8WC67"/>
<accession>A0A1H8WC67</accession>
<dbReference type="EMBL" id="FODV01000027">
    <property type="protein sequence ID" value="SEP25221.1"/>
    <property type="molecule type" value="Genomic_DNA"/>
</dbReference>
<evidence type="ECO:0000313" key="2">
    <source>
        <dbReference type="Proteomes" id="UP000199126"/>
    </source>
</evidence>
<reference evidence="2" key="1">
    <citation type="submission" date="2016-10" db="EMBL/GenBank/DDBJ databases">
        <authorList>
            <person name="Varghese N."/>
            <person name="Submissions S."/>
        </authorList>
    </citation>
    <scope>NUCLEOTIDE SEQUENCE [LARGE SCALE GENOMIC DNA]</scope>
    <source>
        <strain evidence="2">CGMCC 1.10121</strain>
    </source>
</reference>
<name>A0A1H8WC67_9EURY</name>
<evidence type="ECO:0000313" key="1">
    <source>
        <dbReference type="EMBL" id="SEP25221.1"/>
    </source>
</evidence>
<proteinExistence type="predicted"/>
<protein>
    <submittedName>
        <fullName evidence="1">Uncharacterized protein</fullName>
    </submittedName>
</protein>
<dbReference type="Proteomes" id="UP000199126">
    <property type="component" value="Unassembled WGS sequence"/>
</dbReference>
<keyword evidence="2" id="KW-1185">Reference proteome</keyword>